<dbReference type="Pfam" id="PF00149">
    <property type="entry name" value="Metallophos"/>
    <property type="match status" value="1"/>
</dbReference>
<evidence type="ECO:0000256" key="1">
    <source>
        <dbReference type="ARBA" id="ARBA00022729"/>
    </source>
</evidence>
<dbReference type="SUPFAM" id="SSF49363">
    <property type="entry name" value="Purple acid phosphatase, N-terminal domain"/>
    <property type="match status" value="1"/>
</dbReference>
<keyword evidence="5" id="KW-0378">Hydrolase</keyword>
<dbReference type="EMBL" id="WKLT01000014">
    <property type="protein sequence ID" value="MRY59155.1"/>
    <property type="molecule type" value="Genomic_DNA"/>
</dbReference>
<dbReference type="SUPFAM" id="SSF56300">
    <property type="entry name" value="Metallo-dependent phosphatases"/>
    <property type="match status" value="1"/>
</dbReference>
<dbReference type="GO" id="GO:0006506">
    <property type="term" value="P:GPI anchor biosynthetic process"/>
    <property type="evidence" value="ECO:0007669"/>
    <property type="project" value="TreeGrafter"/>
</dbReference>
<dbReference type="AlphaFoldDB" id="A0A3R6IMI1"/>
<dbReference type="Gene3D" id="2.60.40.380">
    <property type="entry name" value="Purple acid phosphatase-like, N-terminal"/>
    <property type="match status" value="1"/>
</dbReference>
<feature type="domain" description="Calcineurin-like phosphoesterase" evidence="2">
    <location>
        <begin position="398"/>
        <end position="589"/>
    </location>
</feature>
<dbReference type="Pfam" id="PF16656">
    <property type="entry name" value="Pur_ac_phosph_N"/>
    <property type="match status" value="1"/>
</dbReference>
<sequence length="644" mass="73510">MMVYDWRNGKRVVFLQLVKKGYNMKRSVVFAACLWVSCLFTLSAQKTTIESKEENSLRVMSYNVRNCRGMDEVVDYQRVADIMNRVDPDVIAVQELDSASVRSNGVFALKELADRTRMYYTYGPSIDYQGGKYGIGILSKEKPLSYWMLPLPGREERRLLLVAEFKEYVMCCSHFSLTKEDQVLSVPIILDALKDIRKPLFLAGDMNSIQGSPTQNALQEKFMPLNNYKDNTIPGQSPNRCIDFIYGFDNGNQYSVLRRQVLYDEPIASDHLPLFVDVRLKAGVADIFRTKPYLQNPLSNGITVSWFTNVPVHSWVEYGTDRNLGERAETIVDGQVICNNKHHKVRLTGLKPGETYYYRVCSREITLYEAYKKEFGETAYSDIYSFTIPTSVETDFTALIFNDLHKKNEVLDLLADQIEGIDYDFVMFNGDCIDDPRNESEVVHFLSYLNKKVKAENVPVFYLRGNHEIRNAYSIQLRELFDYVGDKTYGAFNWGDTRFVILDCGEDKPDSTWVYYDLNDFAGLRMEQVGFLKAELSGKAYKKAAKKVLIHHIPLYGMSEKSYLPCLDLWGGLLAKAPFDVSINAHTHRFAYWPKGSVGNNFPVVIGGGNRPENATVMILSKKGKVMTLKALNTKGETLQIINL</sequence>
<accession>A0A3R6IMI1</accession>
<dbReference type="GO" id="GO:0004519">
    <property type="term" value="F:endonuclease activity"/>
    <property type="evidence" value="ECO:0007669"/>
    <property type="project" value="UniProtKB-KW"/>
</dbReference>
<evidence type="ECO:0000313" key="6">
    <source>
        <dbReference type="Proteomes" id="UP000463337"/>
    </source>
</evidence>
<gene>
    <name evidence="5" type="ORF">GKD59_14830</name>
</gene>
<name>A0A3R6IMI1_PARDI</name>
<dbReference type="InterPro" id="IPR008963">
    <property type="entry name" value="Purple_acid_Pase-like_N"/>
</dbReference>
<dbReference type="GO" id="GO:0003993">
    <property type="term" value="F:acid phosphatase activity"/>
    <property type="evidence" value="ECO:0007669"/>
    <property type="project" value="InterPro"/>
</dbReference>
<keyword evidence="5" id="KW-0255">Endonuclease</keyword>
<protein>
    <submittedName>
        <fullName evidence="5">Endonuclease</fullName>
    </submittedName>
</protein>
<dbReference type="InterPro" id="IPR005135">
    <property type="entry name" value="Endo/exonuclease/phosphatase"/>
</dbReference>
<reference evidence="5 6" key="1">
    <citation type="journal article" date="2019" name="Nat. Med.">
        <title>A library of human gut bacterial isolates paired with longitudinal multiomics data enables mechanistic microbiome research.</title>
        <authorList>
            <person name="Poyet M."/>
            <person name="Groussin M."/>
            <person name="Gibbons S.M."/>
            <person name="Avila-Pacheco J."/>
            <person name="Jiang X."/>
            <person name="Kearney S.M."/>
            <person name="Perrotta A.R."/>
            <person name="Berdy B."/>
            <person name="Zhao S."/>
            <person name="Lieberman T.D."/>
            <person name="Swanson P.K."/>
            <person name="Smith M."/>
            <person name="Roesemann S."/>
            <person name="Alexander J.E."/>
            <person name="Rich S.A."/>
            <person name="Livny J."/>
            <person name="Vlamakis H."/>
            <person name="Clish C."/>
            <person name="Bullock K."/>
            <person name="Deik A."/>
            <person name="Scott J."/>
            <person name="Pierce K.A."/>
            <person name="Xavier R.J."/>
            <person name="Alm E.J."/>
        </authorList>
    </citation>
    <scope>NUCLEOTIDE SEQUENCE [LARGE SCALE GENOMIC DNA]</scope>
    <source>
        <strain evidence="5 6">BIOML-A41</strain>
    </source>
</reference>
<dbReference type="GO" id="GO:0046872">
    <property type="term" value="F:metal ion binding"/>
    <property type="evidence" value="ECO:0007669"/>
    <property type="project" value="InterPro"/>
</dbReference>
<dbReference type="GO" id="GO:0016020">
    <property type="term" value="C:membrane"/>
    <property type="evidence" value="ECO:0007669"/>
    <property type="project" value="GOC"/>
</dbReference>
<dbReference type="InterPro" id="IPR029052">
    <property type="entry name" value="Metallo-depent_PP-like"/>
</dbReference>
<comment type="caution">
    <text evidence="5">The sequence shown here is derived from an EMBL/GenBank/DDBJ whole genome shotgun (WGS) entry which is preliminary data.</text>
</comment>
<evidence type="ECO:0000259" key="4">
    <source>
        <dbReference type="Pfam" id="PF16656"/>
    </source>
</evidence>
<dbReference type="InterPro" id="IPR015914">
    <property type="entry name" value="PAPs_N"/>
</dbReference>
<dbReference type="Pfam" id="PF03372">
    <property type="entry name" value="Exo_endo_phos"/>
    <property type="match status" value="1"/>
</dbReference>
<feature type="domain" description="Purple acid phosphatase N-terminal" evidence="4">
    <location>
        <begin position="295"/>
        <end position="387"/>
    </location>
</feature>
<dbReference type="Proteomes" id="UP000463337">
    <property type="component" value="Unassembled WGS sequence"/>
</dbReference>
<organism evidence="5 6">
    <name type="scientific">Parabacteroides distasonis</name>
    <dbReference type="NCBI Taxonomy" id="823"/>
    <lineage>
        <taxon>Bacteria</taxon>
        <taxon>Pseudomonadati</taxon>
        <taxon>Bacteroidota</taxon>
        <taxon>Bacteroidia</taxon>
        <taxon>Bacteroidales</taxon>
        <taxon>Tannerellaceae</taxon>
        <taxon>Parabacteroides</taxon>
    </lineage>
</organism>
<evidence type="ECO:0000259" key="3">
    <source>
        <dbReference type="Pfam" id="PF03372"/>
    </source>
</evidence>
<dbReference type="SUPFAM" id="SSF56219">
    <property type="entry name" value="DNase I-like"/>
    <property type="match status" value="1"/>
</dbReference>
<keyword evidence="1" id="KW-0732">Signal</keyword>
<evidence type="ECO:0000313" key="5">
    <source>
        <dbReference type="EMBL" id="MRY59155.1"/>
    </source>
</evidence>
<dbReference type="CDD" id="cd00838">
    <property type="entry name" value="MPP_superfamily"/>
    <property type="match status" value="1"/>
</dbReference>
<dbReference type="CDD" id="cd00063">
    <property type="entry name" value="FN3"/>
    <property type="match status" value="1"/>
</dbReference>
<dbReference type="Gene3D" id="3.60.10.10">
    <property type="entry name" value="Endonuclease/exonuclease/phosphatase"/>
    <property type="match status" value="1"/>
</dbReference>
<feature type="domain" description="Endonuclease/exonuclease/phosphatase" evidence="3">
    <location>
        <begin position="60"/>
        <end position="271"/>
    </location>
</feature>
<dbReference type="InterPro" id="IPR036691">
    <property type="entry name" value="Endo/exonu/phosph_ase_sf"/>
</dbReference>
<evidence type="ECO:0000259" key="2">
    <source>
        <dbReference type="Pfam" id="PF00149"/>
    </source>
</evidence>
<dbReference type="PANTHER" id="PTHR14859:SF15">
    <property type="entry name" value="ENDONUCLEASE_EXONUCLEASE_PHOSPHATASE DOMAIN-CONTAINING PROTEIN"/>
    <property type="match status" value="1"/>
</dbReference>
<dbReference type="InterPro" id="IPR051916">
    <property type="entry name" value="GPI-anchor_lipid_remodeler"/>
</dbReference>
<dbReference type="PANTHER" id="PTHR14859">
    <property type="entry name" value="CALCOFLUOR WHITE HYPERSENSITIVE PROTEIN PRECURSOR"/>
    <property type="match status" value="1"/>
</dbReference>
<dbReference type="Gene3D" id="3.60.21.10">
    <property type="match status" value="1"/>
</dbReference>
<dbReference type="InterPro" id="IPR003961">
    <property type="entry name" value="FN3_dom"/>
</dbReference>
<keyword evidence="5" id="KW-0540">Nuclease</keyword>
<dbReference type="InterPro" id="IPR004843">
    <property type="entry name" value="Calcineurin-like_PHP"/>
</dbReference>
<proteinExistence type="predicted"/>